<accession>A0AAV6V3Z3</accession>
<proteinExistence type="predicted"/>
<name>A0AAV6V3Z3_9ARAC</name>
<protein>
    <submittedName>
        <fullName evidence="1">Uncharacterized protein</fullName>
    </submittedName>
</protein>
<sequence>MQFKLCFDTLETAFSPMALESANSIFRVEHLSQPLLESRELQLHLDSRLHTYNTPTLSTFPDQPLRCRHSPTSLYAVDFPGLPPRCRRPRTVVTDLQANSHAVINVPRTAVKDVLRTTLSLIPRTVPADLQHANEDPFYFKFHKQVILSEFLSPTSVWKDLHASEVYIVLSLVLTFFGPFEAKHQV</sequence>
<dbReference type="Proteomes" id="UP000827092">
    <property type="component" value="Unassembled WGS sequence"/>
</dbReference>
<comment type="caution">
    <text evidence="1">The sequence shown here is derived from an EMBL/GenBank/DDBJ whole genome shotgun (WGS) entry which is preliminary data.</text>
</comment>
<keyword evidence="2" id="KW-1185">Reference proteome</keyword>
<gene>
    <name evidence="1" type="ORF">JTE90_016652</name>
</gene>
<evidence type="ECO:0000313" key="1">
    <source>
        <dbReference type="EMBL" id="KAG8191137.1"/>
    </source>
</evidence>
<dbReference type="EMBL" id="JAFNEN010000165">
    <property type="protein sequence ID" value="KAG8191137.1"/>
    <property type="molecule type" value="Genomic_DNA"/>
</dbReference>
<reference evidence="1 2" key="1">
    <citation type="journal article" date="2022" name="Nat. Ecol. Evol.">
        <title>A masculinizing supergene underlies an exaggerated male reproductive morph in a spider.</title>
        <authorList>
            <person name="Hendrickx F."/>
            <person name="De Corte Z."/>
            <person name="Sonet G."/>
            <person name="Van Belleghem S.M."/>
            <person name="Kostlbacher S."/>
            <person name="Vangestel C."/>
        </authorList>
    </citation>
    <scope>NUCLEOTIDE SEQUENCE [LARGE SCALE GENOMIC DNA]</scope>
    <source>
        <strain evidence="1">W744_W776</strain>
    </source>
</reference>
<dbReference type="AlphaFoldDB" id="A0AAV6V3Z3"/>
<organism evidence="1 2">
    <name type="scientific">Oedothorax gibbosus</name>
    <dbReference type="NCBI Taxonomy" id="931172"/>
    <lineage>
        <taxon>Eukaryota</taxon>
        <taxon>Metazoa</taxon>
        <taxon>Ecdysozoa</taxon>
        <taxon>Arthropoda</taxon>
        <taxon>Chelicerata</taxon>
        <taxon>Arachnida</taxon>
        <taxon>Araneae</taxon>
        <taxon>Araneomorphae</taxon>
        <taxon>Entelegynae</taxon>
        <taxon>Araneoidea</taxon>
        <taxon>Linyphiidae</taxon>
        <taxon>Erigoninae</taxon>
        <taxon>Oedothorax</taxon>
    </lineage>
</organism>
<evidence type="ECO:0000313" key="2">
    <source>
        <dbReference type="Proteomes" id="UP000827092"/>
    </source>
</evidence>